<evidence type="ECO:0000313" key="8">
    <source>
        <dbReference type="EMBL" id="MDR7302489.1"/>
    </source>
</evidence>
<dbReference type="Gene3D" id="3.30.1390.20">
    <property type="entry name" value="Ribosomal protein L30, ferredoxin-like fold domain"/>
    <property type="match status" value="1"/>
</dbReference>
<dbReference type="PROSITE" id="PS00634">
    <property type="entry name" value="RIBOSOMAL_L30"/>
    <property type="match status" value="1"/>
</dbReference>
<dbReference type="Pfam" id="PF00327">
    <property type="entry name" value="Ribosomal_L30"/>
    <property type="match status" value="1"/>
</dbReference>
<dbReference type="RefSeq" id="WP_310274055.1">
    <property type="nucleotide sequence ID" value="NZ_JAVDXW010000001.1"/>
</dbReference>
<dbReference type="PIRSF" id="PIRSF002211">
    <property type="entry name" value="Ribosomal_L30_bac-type"/>
    <property type="match status" value="1"/>
</dbReference>
<evidence type="ECO:0000313" key="9">
    <source>
        <dbReference type="Proteomes" id="UP001180845"/>
    </source>
</evidence>
<dbReference type="Proteomes" id="UP001180845">
    <property type="component" value="Unassembled WGS sequence"/>
</dbReference>
<evidence type="ECO:0000256" key="5">
    <source>
        <dbReference type="HAMAP-Rule" id="MF_01371"/>
    </source>
</evidence>
<dbReference type="InterPro" id="IPR036919">
    <property type="entry name" value="Ribo_uL30_ferredoxin-like_sf"/>
</dbReference>
<dbReference type="FunFam" id="3.30.1390.20:FF:000001">
    <property type="entry name" value="50S ribosomal protein L30"/>
    <property type="match status" value="1"/>
</dbReference>
<comment type="similarity">
    <text evidence="1 5 6">Belongs to the universal ribosomal protein uL30 family.</text>
</comment>
<dbReference type="InterPro" id="IPR018038">
    <property type="entry name" value="Ribosomal_uL30_CS"/>
</dbReference>
<sequence length="60" mass="6735">MSQLKITQVRGLAGAQHHQKASMRSLGLRRIHQSVVRPDDPNVRGMVNSVHHLVTVEEVE</sequence>
<dbReference type="PANTHER" id="PTHR15892">
    <property type="entry name" value="MITOCHONDRIAL RIBOSOMAL PROTEIN L30"/>
    <property type="match status" value="1"/>
</dbReference>
<dbReference type="HAMAP" id="MF_01371_B">
    <property type="entry name" value="Ribosomal_uL30_B"/>
    <property type="match status" value="1"/>
</dbReference>
<dbReference type="GO" id="GO:0003735">
    <property type="term" value="F:structural constituent of ribosome"/>
    <property type="evidence" value="ECO:0007669"/>
    <property type="project" value="InterPro"/>
</dbReference>
<dbReference type="InterPro" id="IPR005996">
    <property type="entry name" value="Ribosomal_uL30_bac-type"/>
</dbReference>
<evidence type="ECO:0000256" key="4">
    <source>
        <dbReference type="ARBA" id="ARBA00023274"/>
    </source>
</evidence>
<keyword evidence="4 5" id="KW-0687">Ribonucleoprotein</keyword>
<feature type="domain" description="Large ribosomal subunit protein uL30-like ferredoxin-like fold" evidence="7">
    <location>
        <begin position="4"/>
        <end position="54"/>
    </location>
</feature>
<evidence type="ECO:0000256" key="2">
    <source>
        <dbReference type="ARBA" id="ARBA00011838"/>
    </source>
</evidence>
<dbReference type="AlphaFoldDB" id="A0AAE3ZGB9"/>
<dbReference type="InterPro" id="IPR016082">
    <property type="entry name" value="Ribosomal_uL30_ferredoxin-like"/>
</dbReference>
<comment type="caution">
    <text evidence="8">The sequence shown here is derived from an EMBL/GenBank/DDBJ whole genome shotgun (WGS) entry which is preliminary data.</text>
</comment>
<gene>
    <name evidence="5" type="primary">rpmD</name>
    <name evidence="8" type="ORF">JOF55_002670</name>
</gene>
<proteinExistence type="inferred from homology"/>
<dbReference type="SUPFAM" id="SSF55129">
    <property type="entry name" value="Ribosomal protein L30p/L7e"/>
    <property type="match status" value="1"/>
</dbReference>
<dbReference type="GO" id="GO:0006412">
    <property type="term" value="P:translation"/>
    <property type="evidence" value="ECO:0007669"/>
    <property type="project" value="UniProtKB-UniRule"/>
</dbReference>
<evidence type="ECO:0000259" key="7">
    <source>
        <dbReference type="Pfam" id="PF00327"/>
    </source>
</evidence>
<reference evidence="8" key="1">
    <citation type="submission" date="2023-07" db="EMBL/GenBank/DDBJ databases">
        <title>Sequencing the genomes of 1000 actinobacteria strains.</title>
        <authorList>
            <person name="Klenk H.-P."/>
        </authorList>
    </citation>
    <scope>NUCLEOTIDE SEQUENCE</scope>
    <source>
        <strain evidence="8">DSM 45977</strain>
    </source>
</reference>
<accession>A0AAE3ZGB9</accession>
<dbReference type="NCBIfam" id="TIGR01308">
    <property type="entry name" value="rpmD_bact"/>
    <property type="match status" value="1"/>
</dbReference>
<protein>
    <recommendedName>
        <fullName evidence="5">Large ribosomal subunit protein uL30</fullName>
    </recommendedName>
</protein>
<dbReference type="GO" id="GO:0022625">
    <property type="term" value="C:cytosolic large ribosomal subunit"/>
    <property type="evidence" value="ECO:0007669"/>
    <property type="project" value="TreeGrafter"/>
</dbReference>
<dbReference type="EMBL" id="JAVDXW010000001">
    <property type="protein sequence ID" value="MDR7302489.1"/>
    <property type="molecule type" value="Genomic_DNA"/>
</dbReference>
<keyword evidence="3 5" id="KW-0689">Ribosomal protein</keyword>
<dbReference type="PANTHER" id="PTHR15892:SF2">
    <property type="entry name" value="LARGE RIBOSOMAL SUBUNIT PROTEIN UL30M"/>
    <property type="match status" value="1"/>
</dbReference>
<organism evidence="8 9">
    <name type="scientific">Haloactinomyces albus</name>
    <dbReference type="NCBI Taxonomy" id="1352928"/>
    <lineage>
        <taxon>Bacteria</taxon>
        <taxon>Bacillati</taxon>
        <taxon>Actinomycetota</taxon>
        <taxon>Actinomycetes</taxon>
        <taxon>Actinopolysporales</taxon>
        <taxon>Actinopolysporaceae</taxon>
        <taxon>Haloactinomyces</taxon>
    </lineage>
</organism>
<dbReference type="CDD" id="cd01658">
    <property type="entry name" value="Ribosomal_L30"/>
    <property type="match status" value="1"/>
</dbReference>
<name>A0AAE3ZGB9_9ACTN</name>
<evidence type="ECO:0000256" key="1">
    <source>
        <dbReference type="ARBA" id="ARBA00007594"/>
    </source>
</evidence>
<comment type="subunit">
    <text evidence="2 5">Part of the 50S ribosomal subunit.</text>
</comment>
<evidence type="ECO:0000256" key="3">
    <source>
        <dbReference type="ARBA" id="ARBA00022980"/>
    </source>
</evidence>
<keyword evidence="9" id="KW-1185">Reference proteome</keyword>
<evidence type="ECO:0000256" key="6">
    <source>
        <dbReference type="RuleBase" id="RU003734"/>
    </source>
</evidence>